<evidence type="ECO:0000313" key="4">
    <source>
        <dbReference type="EMBL" id="TRW48052.1"/>
    </source>
</evidence>
<dbReference type="SUPFAM" id="SSF82171">
    <property type="entry name" value="DPP6 N-terminal domain-like"/>
    <property type="match status" value="2"/>
</dbReference>
<comment type="similarity">
    <text evidence="1">Belongs to the TolB family.</text>
</comment>
<feature type="signal peptide" evidence="2">
    <location>
        <begin position="1"/>
        <end position="29"/>
    </location>
</feature>
<feature type="domain" description="Amidohydrolase-related" evidence="3">
    <location>
        <begin position="707"/>
        <end position="1040"/>
    </location>
</feature>
<dbReference type="Gene3D" id="3.30.110.90">
    <property type="entry name" value="Amidohydrolase"/>
    <property type="match status" value="1"/>
</dbReference>
<dbReference type="InterPro" id="IPR006680">
    <property type="entry name" value="Amidohydro-rel"/>
</dbReference>
<dbReference type="Proteomes" id="UP000320359">
    <property type="component" value="Unassembled WGS sequence"/>
</dbReference>
<dbReference type="Gene3D" id="1.20.58.520">
    <property type="entry name" value="Amidohydrolase"/>
    <property type="match status" value="1"/>
</dbReference>
<dbReference type="InterPro" id="IPR011659">
    <property type="entry name" value="WD40"/>
</dbReference>
<keyword evidence="2" id="KW-0732">Signal</keyword>
<gene>
    <name evidence="4" type="ORF">FM042_10350</name>
</gene>
<dbReference type="RefSeq" id="WP_143236374.1">
    <property type="nucleotide sequence ID" value="NZ_VJWL01000004.1"/>
</dbReference>
<reference evidence="4 5" key="1">
    <citation type="submission" date="2019-07" db="EMBL/GenBank/DDBJ databases">
        <authorList>
            <person name="Yang M."/>
            <person name="Zhao D."/>
            <person name="Xiang H."/>
        </authorList>
    </citation>
    <scope>NUCLEOTIDE SEQUENCE [LARGE SCALE GENOMIC DNA]</scope>
    <source>
        <strain evidence="4 5">IM1326</strain>
    </source>
</reference>
<dbReference type="OrthoDB" id="9758793at2"/>
<dbReference type="Pfam" id="PF01979">
    <property type="entry name" value="Amidohydro_1"/>
    <property type="match status" value="1"/>
</dbReference>
<dbReference type="InterPro" id="IPR032466">
    <property type="entry name" value="Metal_Hydrolase"/>
</dbReference>
<evidence type="ECO:0000256" key="1">
    <source>
        <dbReference type="ARBA" id="ARBA00009820"/>
    </source>
</evidence>
<dbReference type="Pfam" id="PF07676">
    <property type="entry name" value="PD40"/>
    <property type="match status" value="5"/>
</dbReference>
<comment type="caution">
    <text evidence="4">The sequence shown here is derived from an EMBL/GenBank/DDBJ whole genome shotgun (WGS) entry which is preliminary data.</text>
</comment>
<evidence type="ECO:0000259" key="3">
    <source>
        <dbReference type="Pfam" id="PF01979"/>
    </source>
</evidence>
<keyword evidence="4" id="KW-0378">Hydrolase</keyword>
<name>A0A552WZ03_9GAMM</name>
<dbReference type="AlphaFoldDB" id="A0A552WZ03"/>
<dbReference type="Gene3D" id="3.40.50.10910">
    <property type="entry name" value="Amidohydrolase"/>
    <property type="match status" value="1"/>
</dbReference>
<proteinExistence type="inferred from homology"/>
<dbReference type="PANTHER" id="PTHR36842">
    <property type="entry name" value="PROTEIN TOLB HOMOLOG"/>
    <property type="match status" value="1"/>
</dbReference>
<dbReference type="GO" id="GO:0016810">
    <property type="term" value="F:hydrolase activity, acting on carbon-nitrogen (but not peptide) bonds"/>
    <property type="evidence" value="ECO:0007669"/>
    <property type="project" value="InterPro"/>
</dbReference>
<accession>A0A552WZ03</accession>
<dbReference type="Gene3D" id="2.30.40.10">
    <property type="entry name" value="Urease, subunit C, domain 1"/>
    <property type="match status" value="1"/>
</dbReference>
<dbReference type="InterPro" id="IPR011059">
    <property type="entry name" value="Metal-dep_hydrolase_composite"/>
</dbReference>
<dbReference type="SUPFAM" id="SSF51338">
    <property type="entry name" value="Composite domain of metallo-dependent hydrolases"/>
    <property type="match status" value="1"/>
</dbReference>
<dbReference type="EMBL" id="VJWL01000004">
    <property type="protein sequence ID" value="TRW48052.1"/>
    <property type="molecule type" value="Genomic_DNA"/>
</dbReference>
<evidence type="ECO:0000313" key="5">
    <source>
        <dbReference type="Proteomes" id="UP000320359"/>
    </source>
</evidence>
<dbReference type="Gene3D" id="2.120.10.30">
    <property type="entry name" value="TolB, C-terminal domain"/>
    <property type="match status" value="2"/>
</dbReference>
<feature type="chain" id="PRO_5021924608" evidence="2">
    <location>
        <begin position="30"/>
        <end position="1062"/>
    </location>
</feature>
<protein>
    <submittedName>
        <fullName evidence="4">Amidohydrolase family protein</fullName>
    </submittedName>
</protein>
<organism evidence="4 5">
    <name type="scientific">Aliidiomarina halalkaliphila</name>
    <dbReference type="NCBI Taxonomy" id="2593535"/>
    <lineage>
        <taxon>Bacteria</taxon>
        <taxon>Pseudomonadati</taxon>
        <taxon>Pseudomonadota</taxon>
        <taxon>Gammaproteobacteria</taxon>
        <taxon>Alteromonadales</taxon>
        <taxon>Idiomarinaceae</taxon>
        <taxon>Aliidiomarina</taxon>
    </lineage>
</organism>
<dbReference type="SUPFAM" id="SSF51556">
    <property type="entry name" value="Metallo-dependent hydrolases"/>
    <property type="match status" value="1"/>
</dbReference>
<dbReference type="InterPro" id="IPR011042">
    <property type="entry name" value="6-blade_b-propeller_TolB-like"/>
</dbReference>
<evidence type="ECO:0000256" key="2">
    <source>
        <dbReference type="SAM" id="SignalP"/>
    </source>
</evidence>
<dbReference type="PANTHER" id="PTHR36842:SF1">
    <property type="entry name" value="PROTEIN TOLB"/>
    <property type="match status" value="1"/>
</dbReference>
<keyword evidence="5" id="KW-1185">Reference proteome</keyword>
<dbReference type="Gene3D" id="2.140.10.30">
    <property type="entry name" value="Dipeptidylpeptidase IV, N-terminal domain"/>
    <property type="match status" value="1"/>
</dbReference>
<sequence>MHTLTHTLKRWLPAAGLAAALCFSTTATANDKWSVNEPMGEFKTVQVNTDQGTWMSVNISPDGQYIIFDMLGDIYRMPASGGDAELLRGGIAWHMQPTYSPDGKYIAFTSDEGGGDNIWVMSADGSEAWQVTDESFRLLNSPAWSPDGNYLVARKHFTARRSLGAGEVWMYHKRGGQGVMLTARPNDQKDLGEPAFSPDGRYVYFSQDDTPGNTFHYNKDSVSGIYTIKRYDLETGEIDNIIGGMGGAIRPTPSPDGKRLAFVSRDDFQSKLYVYDLETGVRTEVYGDLTRDMQETWAIHGVYPHMNWTADSRDIVFYAKGKIHRVNTETKQASTIPFQVNVEKEVQQAVRFRQHIEEDSFDVRMLRSAVVSPSGDRVIYEALGHLYTRGLPNGTPERLTSRTDRFELFPSFSRNGQHLVYTTWNDQTQGQVIVRNLRSGQERVLPTGPGKFVEPVFSPDGDAVVYRKISGGYLSDPKHGLNTGIYYLALDSDEPKHISRNGSEPQFGSRSDRVYVNGFGASGPELRSIDVDTGESRTLYTSQHATEFRVSPDGQYLAFAERFRVFVTPFVERGQPIAIGPNDRQFPIEQLSQRAGDNLSWTADSASLYWTLGPELYSANLNGMFDISGKPDFTKVEDGTNISFSREQYVPDQTIAFVGGTVVTMNGDEVIENAIVVVEGNRITAIGQEPQVRVPRGAEVIDFTGKTMIPGLIDTHAHGAQGENQIIPQQNWILYAGLTFGVTTIHDPSNNTRQIFTASELQKAGKIVGPRIFSTGTILYGANGPGFTAHVDSLDDARFHLERMKKVGAFSVKSYNQPRRDQRQQIIQAARELEMLVMPEGGSLFQHNLSMVADGHSVIEHSIPTEVMYNDVLQFWSQTETAYTPTLGVAYGGIWGENYWYAHTDVWNHPRLSQYVPERVLRPRSMRREIAPSHHYNHFNIAAGANDLQEQGVMVTAGAHGQREGLAQHWEIWMMEQGGMTPLQALRTATYDAAKSLGMEHAIGSIEVGKLADIAIIDGNPLENLRQSDRVIYTMVNGRLFDAETMNELGRNARERRPFYFE</sequence>